<organism evidence="1 2">
    <name type="scientific">Rosenbergiella nectarea</name>
    <dbReference type="NCBI Taxonomy" id="988801"/>
    <lineage>
        <taxon>Bacteria</taxon>
        <taxon>Pseudomonadati</taxon>
        <taxon>Pseudomonadota</taxon>
        <taxon>Gammaproteobacteria</taxon>
        <taxon>Enterobacterales</taxon>
        <taxon>Erwiniaceae</taxon>
        <taxon>Rosenbergiella</taxon>
    </lineage>
</organism>
<reference evidence="2" key="1">
    <citation type="submission" date="2016-10" db="EMBL/GenBank/DDBJ databases">
        <authorList>
            <person name="Varghese N."/>
            <person name="Submissions S."/>
        </authorList>
    </citation>
    <scope>NUCLEOTIDE SEQUENCE [LARGE SCALE GENOMIC DNA]</scope>
    <source>
        <strain evidence="2">8N4</strain>
    </source>
</reference>
<protein>
    <submittedName>
        <fullName evidence="1">Uncharacterized phage protein (Possible DNA packaging)</fullName>
    </submittedName>
</protein>
<dbReference type="EMBL" id="FOGC01000001">
    <property type="protein sequence ID" value="SEQ05524.1"/>
    <property type="molecule type" value="Genomic_DNA"/>
</dbReference>
<dbReference type="AlphaFoldDB" id="A0A1H9CWI1"/>
<dbReference type="OrthoDB" id="8452319at2"/>
<dbReference type="InterPro" id="IPR006450">
    <property type="entry name" value="Phage_HK97_gp6-like"/>
</dbReference>
<dbReference type="STRING" id="988801.SAMN05216522_10137"/>
<dbReference type="Pfam" id="PF05135">
    <property type="entry name" value="Phage_connect_1"/>
    <property type="match status" value="1"/>
</dbReference>
<dbReference type="RefSeq" id="WP_092671039.1">
    <property type="nucleotide sequence ID" value="NZ_FOGC01000001.1"/>
</dbReference>
<proteinExistence type="predicted"/>
<dbReference type="Proteomes" id="UP000242515">
    <property type="component" value="Unassembled WGS sequence"/>
</dbReference>
<dbReference type="InterPro" id="IPR021146">
    <property type="entry name" value="Phage_gp6-like_head-tail"/>
</dbReference>
<evidence type="ECO:0000313" key="1">
    <source>
        <dbReference type="EMBL" id="SEQ05524.1"/>
    </source>
</evidence>
<evidence type="ECO:0000313" key="2">
    <source>
        <dbReference type="Proteomes" id="UP000242515"/>
    </source>
</evidence>
<accession>A0A1H9CWI1</accession>
<dbReference type="Gene3D" id="1.10.3230.30">
    <property type="entry name" value="Phage gp6-like head-tail connector protein"/>
    <property type="match status" value="1"/>
</dbReference>
<name>A0A1H9CWI1_9GAMM</name>
<gene>
    <name evidence="1" type="ORF">SAMN05216522_10137</name>
</gene>
<keyword evidence="2" id="KW-1185">Reference proteome</keyword>
<dbReference type="NCBIfam" id="TIGR01560">
    <property type="entry name" value="put_DNA_pack"/>
    <property type="match status" value="1"/>
</dbReference>
<dbReference type="CDD" id="cd08054">
    <property type="entry name" value="gp6"/>
    <property type="match status" value="1"/>
</dbReference>
<sequence length="100" mass="11043">MAELITLDEAKLHCRIDSSEDDPLITVYIAASLEACSKHIGKAIGDEAGQQPFTPGIKAGCLMFISMLYEYRTSISDVEAKRVPFAIESLWSVYRDLGVM</sequence>